<evidence type="ECO:0000256" key="1">
    <source>
        <dbReference type="SAM" id="MobiDB-lite"/>
    </source>
</evidence>
<dbReference type="GO" id="GO:0008168">
    <property type="term" value="F:methyltransferase activity"/>
    <property type="evidence" value="ECO:0007669"/>
    <property type="project" value="UniProtKB-KW"/>
</dbReference>
<feature type="compositionally biased region" description="Polar residues" evidence="1">
    <location>
        <begin position="94"/>
        <end position="110"/>
    </location>
</feature>
<dbReference type="STRING" id="220714.SAMN05660469_0724"/>
<dbReference type="AlphaFoldDB" id="A0A3F3GTK6"/>
<keyword evidence="2" id="KW-0489">Methyltransferase</keyword>
<dbReference type="GO" id="GO:0032259">
    <property type="term" value="P:methylation"/>
    <property type="evidence" value="ECO:0007669"/>
    <property type="project" value="UniProtKB-KW"/>
</dbReference>
<keyword evidence="2" id="KW-0808">Transferase</keyword>
<evidence type="ECO:0000313" key="3">
    <source>
        <dbReference type="Proteomes" id="UP000061227"/>
    </source>
</evidence>
<protein>
    <submittedName>
        <fullName evidence="2">Glycine/serine hydroxymethyltransferase</fullName>
    </submittedName>
</protein>
<keyword evidence="3" id="KW-1185">Reference proteome</keyword>
<evidence type="ECO:0000313" key="2">
    <source>
        <dbReference type="EMBL" id="GAP02785.1"/>
    </source>
</evidence>
<proteinExistence type="predicted"/>
<dbReference type="EMBL" id="DF968064">
    <property type="protein sequence ID" value="GAP02785.1"/>
    <property type="molecule type" value="Genomic_DNA"/>
</dbReference>
<organism evidence="2 3">
    <name type="scientific">Fructobacillus pseudoficulneus</name>
    <dbReference type="NCBI Taxonomy" id="220714"/>
    <lineage>
        <taxon>Bacteria</taxon>
        <taxon>Bacillati</taxon>
        <taxon>Bacillota</taxon>
        <taxon>Bacilli</taxon>
        <taxon>Lactobacillales</taxon>
        <taxon>Lactobacillaceae</taxon>
        <taxon>Fructobacillus</taxon>
    </lineage>
</organism>
<feature type="compositionally biased region" description="Low complexity" evidence="1">
    <location>
        <begin position="83"/>
        <end position="93"/>
    </location>
</feature>
<dbReference type="Gene3D" id="3.30.1380.20">
    <property type="entry name" value="Trafficking protein particle complex subunit 3"/>
    <property type="match status" value="1"/>
</dbReference>
<reference evidence="2 3" key="1">
    <citation type="journal article" date="2015" name="BMC Genomics">
        <title>Comparative genomics of Fructobacillus spp. and Leuconostoc spp. reveals niche-specific evolution of Fructobacillus spp.</title>
        <authorList>
            <person name="Endo A."/>
            <person name="Tanizawa Y."/>
            <person name="Tanaka N."/>
            <person name="Maeno S."/>
            <person name="Kumar H."/>
            <person name="Shiwa Y."/>
            <person name="Okada S."/>
            <person name="Yoshikawa H."/>
            <person name="Dicks L."/>
            <person name="Nakagawa J."/>
            <person name="Arita M."/>
        </authorList>
    </citation>
    <scope>NUCLEOTIDE SEQUENCE [LARGE SCALE GENOMIC DNA]</scope>
    <source>
        <strain evidence="2 3">DSM 15468</strain>
    </source>
</reference>
<accession>A0A3F3GTK6</accession>
<sequence>METGFLAQQLEIQSEFVAEGTFQVSARQQTVTITILADMSHKISSLTSSEQVSLRERFLDQAEEIAVQDVDENPNFAATTATTSVSEAAEAVTRQTSQATSQAAEPAESTTEFDFDEPAESIVADSLSVDQSITNSLLAFGKNRKNSTKNDQHSSLNQ</sequence>
<feature type="region of interest" description="Disordered" evidence="1">
    <location>
        <begin position="139"/>
        <end position="158"/>
    </location>
</feature>
<feature type="region of interest" description="Disordered" evidence="1">
    <location>
        <begin position="83"/>
        <end position="119"/>
    </location>
</feature>
<dbReference type="Proteomes" id="UP000061227">
    <property type="component" value="Unassembled WGS sequence"/>
</dbReference>
<gene>
    <name evidence="2" type="ORF">FPFC_022360</name>
</gene>
<name>A0A3F3GTK6_9LACO</name>